<protein>
    <submittedName>
        <fullName evidence="6">Helix-turn-helix transcriptional regulator</fullName>
    </submittedName>
</protein>
<feature type="domain" description="HTH luxR-type" evidence="5">
    <location>
        <begin position="445"/>
        <end position="510"/>
    </location>
</feature>
<evidence type="ECO:0000256" key="1">
    <source>
        <dbReference type="ARBA" id="ARBA00023015"/>
    </source>
</evidence>
<feature type="transmembrane region" description="Helical" evidence="4">
    <location>
        <begin position="78"/>
        <end position="95"/>
    </location>
</feature>
<dbReference type="Gene3D" id="1.10.10.10">
    <property type="entry name" value="Winged helix-like DNA-binding domain superfamily/Winged helix DNA-binding domain"/>
    <property type="match status" value="1"/>
</dbReference>
<dbReference type="PANTHER" id="PTHR44688">
    <property type="entry name" value="DNA-BINDING TRANSCRIPTIONAL ACTIVATOR DEVR_DOSR"/>
    <property type="match status" value="1"/>
</dbReference>
<evidence type="ECO:0000313" key="6">
    <source>
        <dbReference type="EMBL" id="RNL42142.1"/>
    </source>
</evidence>
<evidence type="ECO:0000256" key="2">
    <source>
        <dbReference type="ARBA" id="ARBA00023125"/>
    </source>
</evidence>
<dbReference type="InterPro" id="IPR036388">
    <property type="entry name" value="WH-like_DNA-bd_sf"/>
</dbReference>
<evidence type="ECO:0000256" key="3">
    <source>
        <dbReference type="ARBA" id="ARBA00023163"/>
    </source>
</evidence>
<feature type="transmembrane region" description="Helical" evidence="4">
    <location>
        <begin position="319"/>
        <end position="342"/>
    </location>
</feature>
<dbReference type="InterPro" id="IPR016032">
    <property type="entry name" value="Sig_transdc_resp-reg_C-effctor"/>
</dbReference>
<dbReference type="InterPro" id="IPR000792">
    <property type="entry name" value="Tscrpt_reg_LuxR_C"/>
</dbReference>
<keyword evidence="3" id="KW-0804">Transcription</keyword>
<proteinExistence type="predicted"/>
<feature type="transmembrane region" description="Helical" evidence="4">
    <location>
        <begin position="354"/>
        <end position="374"/>
    </location>
</feature>
<dbReference type="SUPFAM" id="SSF103473">
    <property type="entry name" value="MFS general substrate transporter"/>
    <property type="match status" value="1"/>
</dbReference>
<dbReference type="GO" id="GO:0003677">
    <property type="term" value="F:DNA binding"/>
    <property type="evidence" value="ECO:0007669"/>
    <property type="project" value="UniProtKB-KW"/>
</dbReference>
<evidence type="ECO:0000256" key="4">
    <source>
        <dbReference type="SAM" id="Phobius"/>
    </source>
</evidence>
<dbReference type="PROSITE" id="PS50043">
    <property type="entry name" value="HTH_LUXR_2"/>
    <property type="match status" value="1"/>
</dbReference>
<keyword evidence="2" id="KW-0238">DNA-binding</keyword>
<dbReference type="Gene3D" id="1.20.1250.20">
    <property type="entry name" value="MFS general substrate transporter like domains"/>
    <property type="match status" value="1"/>
</dbReference>
<dbReference type="PRINTS" id="PR00038">
    <property type="entry name" value="HTHLUXR"/>
</dbReference>
<organism evidence="6 7">
    <name type="scientific">Slackia equolifaciens</name>
    <dbReference type="NCBI Taxonomy" id="498718"/>
    <lineage>
        <taxon>Bacteria</taxon>
        <taxon>Bacillati</taxon>
        <taxon>Actinomycetota</taxon>
        <taxon>Coriobacteriia</taxon>
        <taxon>Eggerthellales</taxon>
        <taxon>Eggerthellaceae</taxon>
        <taxon>Slackia</taxon>
    </lineage>
</organism>
<name>A0A3N0B4U6_9ACTN</name>
<feature type="transmembrane region" description="Helical" evidence="4">
    <location>
        <begin position="107"/>
        <end position="127"/>
    </location>
</feature>
<comment type="caution">
    <text evidence="6">The sequence shown here is derived from an EMBL/GenBank/DDBJ whole genome shotgun (WGS) entry which is preliminary data.</text>
</comment>
<reference evidence="7" key="1">
    <citation type="submission" date="2018-05" db="EMBL/GenBank/DDBJ databases">
        <title>Genome Sequencing of selected type strains of the family Eggerthellaceae.</title>
        <authorList>
            <person name="Danylec N."/>
            <person name="Stoll D.A."/>
            <person name="Doetsch A."/>
            <person name="Huch M."/>
        </authorList>
    </citation>
    <scope>NUCLEOTIDE SEQUENCE [LARGE SCALE GENOMIC DNA]</scope>
    <source>
        <strain evidence="7">DSM 24851</strain>
    </source>
</reference>
<keyword evidence="4" id="KW-0812">Transmembrane</keyword>
<dbReference type="CDD" id="cd06170">
    <property type="entry name" value="LuxR_C_like"/>
    <property type="match status" value="1"/>
</dbReference>
<dbReference type="EMBL" id="QIBX01000001">
    <property type="protein sequence ID" value="RNL42142.1"/>
    <property type="molecule type" value="Genomic_DNA"/>
</dbReference>
<dbReference type="GO" id="GO:0006355">
    <property type="term" value="P:regulation of DNA-templated transcription"/>
    <property type="evidence" value="ECO:0007669"/>
    <property type="project" value="InterPro"/>
</dbReference>
<feature type="transmembrane region" description="Helical" evidence="4">
    <location>
        <begin position="268"/>
        <end position="286"/>
    </location>
</feature>
<evidence type="ECO:0000259" key="5">
    <source>
        <dbReference type="PROSITE" id="PS50043"/>
    </source>
</evidence>
<feature type="transmembrane region" description="Helical" evidence="4">
    <location>
        <begin position="44"/>
        <end position="66"/>
    </location>
</feature>
<feature type="transmembrane region" description="Helical" evidence="4">
    <location>
        <begin position="167"/>
        <end position="186"/>
    </location>
</feature>
<keyword evidence="4" id="KW-0472">Membrane</keyword>
<feature type="transmembrane region" description="Helical" evidence="4">
    <location>
        <begin position="234"/>
        <end position="256"/>
    </location>
</feature>
<feature type="transmembrane region" description="Helical" evidence="4">
    <location>
        <begin position="386"/>
        <end position="407"/>
    </location>
</feature>
<dbReference type="SUPFAM" id="SSF46894">
    <property type="entry name" value="C-terminal effector domain of the bipartite response regulators"/>
    <property type="match status" value="1"/>
</dbReference>
<sequence length="514" mass="56040">MGREASMIDSKAMSNPIENGVGDGSQRGLSCVCSRLEGLMNARCIGFALMRAWVYLLFLDITATFLTGNNNQWLQNSYIVSTVFLCLVLFACALFRPQAERWAIGRTTRYFAPILATVGTLCIAASVIDGVPAPVFCFAGGALTGIGSALIEVGYGQLYKIESSDKTNLEVPFAFLIAAVVFSFVVSLDRYASTFICSVLPMISGWILASRLEAFKADRDKPRDANAHIDLMRFALKIGACAMAVGVADGAVRAVYISHYQISVHDFYQFPLVIAGVLTTLIIYIALSRTPDGGLRKVYKIVVLIMAVFYMMLPILEGYTMVGCTLALMGYGTFNVLIWLILAEMAHKHSLNSMVTFGIGWGMVSLGVLIGSLVGRLLTSFEPFDAQMLSLVAAASVGLILLSYLFVFKESDLARIITPAEALVADAAESPAVSHRVRFMDACDVIAQECELTPRETEVMKLYAKGLTGTQIQDELSISRGTFSTHLRHIYEKTGQHSRPELIALIESNRGPKE</sequence>
<keyword evidence="4" id="KW-1133">Transmembrane helix</keyword>
<dbReference type="InterPro" id="IPR036259">
    <property type="entry name" value="MFS_trans_sf"/>
</dbReference>
<dbReference type="AlphaFoldDB" id="A0A3N0B4U6"/>
<feature type="transmembrane region" description="Helical" evidence="4">
    <location>
        <begin position="192"/>
        <end position="213"/>
    </location>
</feature>
<dbReference type="Pfam" id="PF00196">
    <property type="entry name" value="GerE"/>
    <property type="match status" value="1"/>
</dbReference>
<keyword evidence="1" id="KW-0805">Transcription regulation</keyword>
<gene>
    <name evidence="6" type="ORF">DMP06_01695</name>
</gene>
<evidence type="ECO:0000313" key="7">
    <source>
        <dbReference type="Proteomes" id="UP000269591"/>
    </source>
</evidence>
<dbReference type="PANTHER" id="PTHR44688:SF16">
    <property type="entry name" value="DNA-BINDING TRANSCRIPTIONAL ACTIVATOR DEVR_DOSR"/>
    <property type="match status" value="1"/>
</dbReference>
<feature type="transmembrane region" description="Helical" evidence="4">
    <location>
        <begin position="133"/>
        <end position="155"/>
    </location>
</feature>
<accession>A0A3N0B4U6</accession>
<keyword evidence="7" id="KW-1185">Reference proteome</keyword>
<feature type="transmembrane region" description="Helical" evidence="4">
    <location>
        <begin position="298"/>
        <end position="313"/>
    </location>
</feature>
<dbReference type="Proteomes" id="UP000269591">
    <property type="component" value="Unassembled WGS sequence"/>
</dbReference>
<dbReference type="SMART" id="SM00421">
    <property type="entry name" value="HTH_LUXR"/>
    <property type="match status" value="1"/>
</dbReference>